<sequence>MSDSTLHIGTLASNNVNNIVNDTSKYDKYKEKVKELEKELQTRKDTFEKMTEPLVYVCDCYQKFNVVTGMPKSTFGDSFGYAMQKEISDYMQDFYAGKVSREDLDSYFEKCCTSMRTYRTGQHQTSGTNEADNTQIVSEMYEVFAKENARAAGQANYQEGKALNEKYYSDGHSDWTYYNSDYYYQCNDTNAALRESARKMTEKWELDGIDCDEIEANSNLTLDGGFDFNSIWNSDFRNQVGRSSLAKESTIPPENFKMFFKEQVTSFTGENKFNGNLKITIGKSNYDLNVPFQTLRTGSEGEIRNVWDLMEDYYSDTKDNSKVKNFLRNMSVFTRWYSYETGINDRFGDYLR</sequence>
<dbReference type="Proteomes" id="UP000095350">
    <property type="component" value="Unassembled WGS sequence"/>
</dbReference>
<name>A0A173VZV6_9FIRM</name>
<dbReference type="OrthoDB" id="2040678at2"/>
<accession>A0A173VZV6</accession>
<evidence type="ECO:0000313" key="2">
    <source>
        <dbReference type="EMBL" id="CUN32721.1"/>
    </source>
</evidence>
<dbReference type="PaxDb" id="166486-ERS852572_03969"/>
<dbReference type="STRING" id="166486.ERS852572_03969"/>
<keyword evidence="1" id="KW-0175">Coiled coil</keyword>
<proteinExistence type="predicted"/>
<dbReference type="AlphaFoldDB" id="A0A173VZV6"/>
<dbReference type="EMBL" id="CYXZ01000074">
    <property type="protein sequence ID" value="CUN32721.1"/>
    <property type="molecule type" value="Genomic_DNA"/>
</dbReference>
<evidence type="ECO:0000256" key="1">
    <source>
        <dbReference type="SAM" id="Coils"/>
    </source>
</evidence>
<reference evidence="2 3" key="1">
    <citation type="submission" date="2015-09" db="EMBL/GenBank/DDBJ databases">
        <authorList>
            <consortium name="Pathogen Informatics"/>
        </authorList>
    </citation>
    <scope>NUCLEOTIDE SEQUENCE [LARGE SCALE GENOMIC DNA]</scope>
    <source>
        <strain evidence="2 3">2789STDY5834960</strain>
    </source>
</reference>
<organism evidence="2 3">
    <name type="scientific">Roseburia intestinalis</name>
    <dbReference type="NCBI Taxonomy" id="166486"/>
    <lineage>
        <taxon>Bacteria</taxon>
        <taxon>Bacillati</taxon>
        <taxon>Bacillota</taxon>
        <taxon>Clostridia</taxon>
        <taxon>Lachnospirales</taxon>
        <taxon>Lachnospiraceae</taxon>
        <taxon>Roseburia</taxon>
    </lineage>
</organism>
<gene>
    <name evidence="2" type="ORF">ERS852572_03969</name>
</gene>
<protein>
    <submittedName>
        <fullName evidence="2">Uncharacterized protein</fullName>
    </submittedName>
</protein>
<feature type="coiled-coil region" evidence="1">
    <location>
        <begin position="19"/>
        <end position="46"/>
    </location>
</feature>
<dbReference type="RefSeq" id="WP_148486477.1">
    <property type="nucleotide sequence ID" value="NZ_CABIYH010000074.1"/>
</dbReference>
<evidence type="ECO:0000313" key="3">
    <source>
        <dbReference type="Proteomes" id="UP000095350"/>
    </source>
</evidence>